<organism evidence="1 2">
    <name type="scientific">Citrus sinensis</name>
    <name type="common">Sweet orange</name>
    <name type="synonym">Citrus aurantium var. sinensis</name>
    <dbReference type="NCBI Taxonomy" id="2711"/>
    <lineage>
        <taxon>Eukaryota</taxon>
        <taxon>Viridiplantae</taxon>
        <taxon>Streptophyta</taxon>
        <taxon>Embryophyta</taxon>
        <taxon>Tracheophyta</taxon>
        <taxon>Spermatophyta</taxon>
        <taxon>Magnoliopsida</taxon>
        <taxon>eudicotyledons</taxon>
        <taxon>Gunneridae</taxon>
        <taxon>Pentapetalae</taxon>
        <taxon>rosids</taxon>
        <taxon>malvids</taxon>
        <taxon>Sapindales</taxon>
        <taxon>Rutaceae</taxon>
        <taxon>Aurantioideae</taxon>
        <taxon>Citrus</taxon>
    </lineage>
</organism>
<keyword evidence="2" id="KW-1185">Reference proteome</keyword>
<evidence type="ECO:0000313" key="1">
    <source>
        <dbReference type="EMBL" id="KAH9792776.1"/>
    </source>
</evidence>
<reference evidence="2" key="1">
    <citation type="journal article" date="2023" name="Hortic. Res.">
        <title>A chromosome-level phased genome enabling allele-level studies in sweet orange: a case study on citrus Huanglongbing tolerance.</title>
        <authorList>
            <person name="Wu B."/>
            <person name="Yu Q."/>
            <person name="Deng Z."/>
            <person name="Duan Y."/>
            <person name="Luo F."/>
            <person name="Gmitter F. Jr."/>
        </authorList>
    </citation>
    <scope>NUCLEOTIDE SEQUENCE [LARGE SCALE GENOMIC DNA]</scope>
    <source>
        <strain evidence="2">cv. Valencia</strain>
    </source>
</reference>
<sequence length="1060" mass="119842">MRQVFQVDVLERYAAKGRGVITCMSAGNDVIVLGTSKGWLIRHDFGAGDSYDIDLSAGRPGEQSIHKVFVDPGGSHCIATIVGSGGAETFYTHAKWSKPRVLSKLKGLVVNAVAWNRQQITEASTKEIILGTDTGQLHEMAVDEKDKREKYIKLLFELNELPEAFMGLQMETASLSNGTRYYVMAVTPTRLYSFTGFGSLDILEILFVFETLLLSYLNILTVFASYLDRAVHFMELPVMVVFFISELHFFIKQRRAVHFAWLSGAGIYHGGLNFGAQRSYVVKSLLTFSFANILGSSPNGDENFVENKALLSYSKLSEGAEAVKPGSMAVSEYHFLLLMGNKVKVVNRISEQIIEELQFDQTSDSISRGIIGLCSDATAGVFYAYDQNSIFQVSVNDEGRDMWKVYLDMKEYAAALANCRDPLQRDQAEAAFATKDFHRAASFYAKCISLKLMEGVLQINYILSFEEITLKFISVTEQDALRTFLLRKLDNLAKDDKCQITMISTWATELYLDKINRLLLEDDTALENRSSEYQSIIREFRAFLSDCKDVLDEATTMKLLESYGRVEELVFFASLKEQHEIVVHHYIQQGEAKKALQMLRKPAVPIDLQLADLSCLSETIILEKTITDGLPTLQYKFAPDLIMLDAYETVESWMTTNNLNPRKLIPAMMRYSSEPHAKNETHEVIKYLEFCVHRSHNEDPGVHNLLLSLYAKQVEILTIEDDSALLRFLQCKFGKGRENGPEFFYDPKYALRLCLKEKRMRACVHIYGMMSMHEEAVALALQVDPELAMAEADKVEDDEDLRKKLWLMVAKHVIEQEKGTKRENIRKAIAFLKETDGLLKIEDILPFFPDFALIDDFKEAICSSLDDYNKQIEQLKQEMNDATHGADNIRNDISALAQRYAVIDRDEDCGVCRRKILIAGRDYRMARGYASVGPMAPFYVFPCGHAFHAQCLIAHVTQCTNETQAEYILDLQKQLTLLGSEARKDANGVTTEDSITSMTPTDKLRSQLDDAIASECPFCGDLMIREISLPFIAPEEAHQFASWEIKPQNLGNHRSLSLPV</sequence>
<comment type="caution">
    <text evidence="1">The sequence shown here is derived from an EMBL/GenBank/DDBJ whole genome shotgun (WGS) entry which is preliminary data.</text>
</comment>
<gene>
    <name evidence="1" type="ORF">KPL71_004278</name>
</gene>
<dbReference type="EMBL" id="CM039171">
    <property type="protein sequence ID" value="KAH9792776.1"/>
    <property type="molecule type" value="Genomic_DNA"/>
</dbReference>
<dbReference type="Proteomes" id="UP000829398">
    <property type="component" value="Chromosome 2"/>
</dbReference>
<protein>
    <submittedName>
        <fullName evidence="1">Vacuolar sorting protein 18</fullName>
    </submittedName>
</protein>
<proteinExistence type="predicted"/>
<name>A0ACB8N4L2_CITSI</name>
<accession>A0ACB8N4L2</accession>
<evidence type="ECO:0000313" key="2">
    <source>
        <dbReference type="Proteomes" id="UP000829398"/>
    </source>
</evidence>